<keyword evidence="2" id="KW-1185">Reference proteome</keyword>
<accession>A0ACA9KKH2</accession>
<gene>
    <name evidence="1" type="ORF">DHETER_LOCUS2027</name>
</gene>
<protein>
    <submittedName>
        <fullName evidence="1">264_t:CDS:1</fullName>
    </submittedName>
</protein>
<organism evidence="1 2">
    <name type="scientific">Dentiscutata heterogama</name>
    <dbReference type="NCBI Taxonomy" id="1316150"/>
    <lineage>
        <taxon>Eukaryota</taxon>
        <taxon>Fungi</taxon>
        <taxon>Fungi incertae sedis</taxon>
        <taxon>Mucoromycota</taxon>
        <taxon>Glomeromycotina</taxon>
        <taxon>Glomeromycetes</taxon>
        <taxon>Diversisporales</taxon>
        <taxon>Gigasporaceae</taxon>
        <taxon>Dentiscutata</taxon>
    </lineage>
</organism>
<comment type="caution">
    <text evidence="1">The sequence shown here is derived from an EMBL/GenBank/DDBJ whole genome shotgun (WGS) entry which is preliminary data.</text>
</comment>
<proteinExistence type="predicted"/>
<evidence type="ECO:0000313" key="1">
    <source>
        <dbReference type="EMBL" id="CAG8478510.1"/>
    </source>
</evidence>
<name>A0ACA9KKH2_9GLOM</name>
<dbReference type="EMBL" id="CAJVPU010001355">
    <property type="protein sequence ID" value="CAG8478510.1"/>
    <property type="molecule type" value="Genomic_DNA"/>
</dbReference>
<sequence>MIKFAKKSDYVVKINWINAEDTEKVCNQSEDEEWSVDDILFKTL</sequence>
<evidence type="ECO:0000313" key="2">
    <source>
        <dbReference type="Proteomes" id="UP000789702"/>
    </source>
</evidence>
<reference evidence="1" key="1">
    <citation type="submission" date="2021-06" db="EMBL/GenBank/DDBJ databases">
        <authorList>
            <person name="Kallberg Y."/>
            <person name="Tangrot J."/>
            <person name="Rosling A."/>
        </authorList>
    </citation>
    <scope>NUCLEOTIDE SEQUENCE</scope>
    <source>
        <strain evidence="1">IL203A</strain>
    </source>
</reference>
<dbReference type="Proteomes" id="UP000789702">
    <property type="component" value="Unassembled WGS sequence"/>
</dbReference>